<keyword evidence="6" id="KW-0560">Oxidoreductase</keyword>
<dbReference type="SUPFAM" id="SSF48264">
    <property type="entry name" value="Cytochrome P450"/>
    <property type="match status" value="1"/>
</dbReference>
<name>A0ABQ8KTQ2_9APHY</name>
<dbReference type="Gene3D" id="1.10.630.10">
    <property type="entry name" value="Cytochrome P450"/>
    <property type="match status" value="1"/>
</dbReference>
<dbReference type="GeneID" id="72007620"/>
<keyword evidence="5" id="KW-0479">Metal-binding</keyword>
<comment type="pathway">
    <text evidence="2">Secondary metabolite biosynthesis.</text>
</comment>
<protein>
    <recommendedName>
        <fullName evidence="11">Cytochrome P450</fullName>
    </recommendedName>
</protein>
<dbReference type="RefSeq" id="XP_047783509.1">
    <property type="nucleotide sequence ID" value="XM_047926888.1"/>
</dbReference>
<dbReference type="InterPro" id="IPR001128">
    <property type="entry name" value="Cyt_P450"/>
</dbReference>
<evidence type="ECO:0000313" key="9">
    <source>
        <dbReference type="EMBL" id="KAH9842462.1"/>
    </source>
</evidence>
<dbReference type="Pfam" id="PF00067">
    <property type="entry name" value="p450"/>
    <property type="match status" value="1"/>
</dbReference>
<organism evidence="9 10">
    <name type="scientific">Rhodofomes roseus</name>
    <dbReference type="NCBI Taxonomy" id="34475"/>
    <lineage>
        <taxon>Eukaryota</taxon>
        <taxon>Fungi</taxon>
        <taxon>Dikarya</taxon>
        <taxon>Basidiomycota</taxon>
        <taxon>Agaricomycotina</taxon>
        <taxon>Agaricomycetes</taxon>
        <taxon>Polyporales</taxon>
        <taxon>Rhodofomes</taxon>
    </lineage>
</organism>
<dbReference type="Proteomes" id="UP000814176">
    <property type="component" value="Unassembled WGS sequence"/>
</dbReference>
<accession>A0ABQ8KTQ2</accession>
<evidence type="ECO:0000256" key="8">
    <source>
        <dbReference type="ARBA" id="ARBA00023033"/>
    </source>
</evidence>
<dbReference type="EMBL" id="JADCUA010000002">
    <property type="protein sequence ID" value="KAH9842462.1"/>
    <property type="molecule type" value="Genomic_DNA"/>
</dbReference>
<proteinExistence type="inferred from homology"/>
<evidence type="ECO:0000256" key="1">
    <source>
        <dbReference type="ARBA" id="ARBA00001971"/>
    </source>
</evidence>
<evidence type="ECO:0000256" key="5">
    <source>
        <dbReference type="ARBA" id="ARBA00022723"/>
    </source>
</evidence>
<reference evidence="9 10" key="1">
    <citation type="journal article" date="2021" name="Environ. Microbiol.">
        <title>Gene family expansions and transcriptome signatures uncover fungal adaptations to wood decay.</title>
        <authorList>
            <person name="Hage H."/>
            <person name="Miyauchi S."/>
            <person name="Viragh M."/>
            <person name="Drula E."/>
            <person name="Min B."/>
            <person name="Chaduli D."/>
            <person name="Navarro D."/>
            <person name="Favel A."/>
            <person name="Norest M."/>
            <person name="Lesage-Meessen L."/>
            <person name="Balint B."/>
            <person name="Merenyi Z."/>
            <person name="de Eugenio L."/>
            <person name="Morin E."/>
            <person name="Martinez A.T."/>
            <person name="Baldrian P."/>
            <person name="Stursova M."/>
            <person name="Martinez M.J."/>
            <person name="Novotny C."/>
            <person name="Magnuson J.K."/>
            <person name="Spatafora J.W."/>
            <person name="Maurice S."/>
            <person name="Pangilinan J."/>
            <person name="Andreopoulos W."/>
            <person name="LaButti K."/>
            <person name="Hundley H."/>
            <person name="Na H."/>
            <person name="Kuo A."/>
            <person name="Barry K."/>
            <person name="Lipzen A."/>
            <person name="Henrissat B."/>
            <person name="Riley R."/>
            <person name="Ahrendt S."/>
            <person name="Nagy L.G."/>
            <person name="Grigoriev I.V."/>
            <person name="Martin F."/>
            <person name="Rosso M.N."/>
        </authorList>
    </citation>
    <scope>NUCLEOTIDE SEQUENCE [LARGE SCALE GENOMIC DNA]</scope>
    <source>
        <strain evidence="9 10">CIRM-BRFM 1785</strain>
    </source>
</reference>
<comment type="caution">
    <text evidence="9">The sequence shown here is derived from an EMBL/GenBank/DDBJ whole genome shotgun (WGS) entry which is preliminary data.</text>
</comment>
<evidence type="ECO:0000256" key="4">
    <source>
        <dbReference type="ARBA" id="ARBA00022617"/>
    </source>
</evidence>
<gene>
    <name evidence="9" type="ORF">C8Q71DRAFT_853017</name>
</gene>
<evidence type="ECO:0008006" key="11">
    <source>
        <dbReference type="Google" id="ProtNLM"/>
    </source>
</evidence>
<evidence type="ECO:0000256" key="7">
    <source>
        <dbReference type="ARBA" id="ARBA00023004"/>
    </source>
</evidence>
<keyword evidence="10" id="KW-1185">Reference proteome</keyword>
<evidence type="ECO:0000256" key="2">
    <source>
        <dbReference type="ARBA" id="ARBA00005179"/>
    </source>
</evidence>
<keyword evidence="7" id="KW-0408">Iron</keyword>
<dbReference type="InterPro" id="IPR036396">
    <property type="entry name" value="Cyt_P450_sf"/>
</dbReference>
<evidence type="ECO:0000256" key="3">
    <source>
        <dbReference type="ARBA" id="ARBA00010617"/>
    </source>
</evidence>
<comment type="similarity">
    <text evidence="3">Belongs to the cytochrome P450 family.</text>
</comment>
<keyword evidence="4" id="KW-0349">Heme</keyword>
<dbReference type="PANTHER" id="PTHR24305:SF166">
    <property type="entry name" value="CYTOCHROME P450 12A4, MITOCHONDRIAL-RELATED"/>
    <property type="match status" value="1"/>
</dbReference>
<evidence type="ECO:0000256" key="6">
    <source>
        <dbReference type="ARBA" id="ARBA00023002"/>
    </source>
</evidence>
<comment type="cofactor">
    <cofactor evidence="1">
        <name>heme</name>
        <dbReference type="ChEBI" id="CHEBI:30413"/>
    </cofactor>
</comment>
<sequence length="397" mass="44365">MIQSTVPMYAYAFLVVLCTYCLSRRLYPSPKPHVPKRLTSLADIEQLLSRPAHIADHLSSRALANARLARAFNINSTFVNSDVAAHGAFTKFATALISPRNLPWGRLAYVAKQMVSVHLLCTNFPSIVAFDTLIRRITLHVILVALLAGYVDESAIEVDDLDLVAVGINKIWTLSKSSTYCPELLEEVNLRLRRWLPTYDNPIEIIIPTYETMWRVVAVAVSLAYDDVEATRLFAALLKQPTNEQYRNLADNSISVDNFMQEVLRLYPPTRRISRVMPVTSPSILTKLLPQFFTRQLTVAADIEALQRDSCWASSLGEFDPARHHPQRCTRQQPRTLLAFGAGKLTCVAKNWAPQAAAILVAAILDQVGLEKDLNIKAGRAVGGREGWEGWSVRKSL</sequence>
<dbReference type="PANTHER" id="PTHR24305">
    <property type="entry name" value="CYTOCHROME P450"/>
    <property type="match status" value="1"/>
</dbReference>
<dbReference type="InterPro" id="IPR050121">
    <property type="entry name" value="Cytochrome_P450_monoxygenase"/>
</dbReference>
<keyword evidence="8" id="KW-0503">Monooxygenase</keyword>
<evidence type="ECO:0000313" key="10">
    <source>
        <dbReference type="Proteomes" id="UP000814176"/>
    </source>
</evidence>